<proteinExistence type="predicted"/>
<evidence type="ECO:0000259" key="1">
    <source>
        <dbReference type="Pfam" id="PF12728"/>
    </source>
</evidence>
<keyword evidence="3" id="KW-1185">Reference proteome</keyword>
<comment type="caution">
    <text evidence="2">The sequence shown here is derived from an EMBL/GenBank/DDBJ whole genome shotgun (WGS) entry which is preliminary data.</text>
</comment>
<dbReference type="Pfam" id="PF12728">
    <property type="entry name" value="HTH_17"/>
    <property type="match status" value="1"/>
</dbReference>
<dbReference type="EMBL" id="LJCR01000716">
    <property type="protein sequence ID" value="KPV51946.1"/>
    <property type="molecule type" value="Genomic_DNA"/>
</dbReference>
<dbReference type="Proteomes" id="UP000050509">
    <property type="component" value="Unassembled WGS sequence"/>
</dbReference>
<name>A0A0P9DFH9_9CHLR</name>
<organism evidence="2 3">
    <name type="scientific">Kouleothrix aurantiaca</name>
    <dbReference type="NCBI Taxonomy" id="186479"/>
    <lineage>
        <taxon>Bacteria</taxon>
        <taxon>Bacillati</taxon>
        <taxon>Chloroflexota</taxon>
        <taxon>Chloroflexia</taxon>
        <taxon>Chloroflexales</taxon>
        <taxon>Roseiflexineae</taxon>
        <taxon>Roseiflexaceae</taxon>
        <taxon>Kouleothrix</taxon>
    </lineage>
</organism>
<feature type="domain" description="Helix-turn-helix" evidence="1">
    <location>
        <begin position="90"/>
        <end position="143"/>
    </location>
</feature>
<evidence type="ECO:0000313" key="2">
    <source>
        <dbReference type="EMBL" id="KPV51946.1"/>
    </source>
</evidence>
<protein>
    <recommendedName>
        <fullName evidence="1">Helix-turn-helix domain-containing protein</fullName>
    </recommendedName>
</protein>
<reference evidence="2 3" key="1">
    <citation type="submission" date="2015-09" db="EMBL/GenBank/DDBJ databases">
        <title>Draft genome sequence of Kouleothrix aurantiaca JCM 19913.</title>
        <authorList>
            <person name="Hemp J."/>
        </authorList>
    </citation>
    <scope>NUCLEOTIDE SEQUENCE [LARGE SCALE GENOMIC DNA]</scope>
    <source>
        <strain evidence="2 3">COM-B</strain>
    </source>
</reference>
<gene>
    <name evidence="2" type="ORF">SE17_18365</name>
</gene>
<sequence length="264" mass="29788">MSAEEQARRLGHPIHVLEPVWLELQREGLIPRRKATRGPDWSPRHRAMLRKLVKQGLGYDEIAEAMGRTPAAVRIACKRHNIRLLRAPGVYTAREVAALMGLPCSKVVAHWIAEGMLAAHNGGRVDRPLWRIQRDDLMAFMAEPLYWMAWRVDRVVDPYLRAYAEQIRDGQPGWHTPGQVARHYGAGRSTPQQWIERGFIPSQRWGNHWIHQSVLDNWAPPGQPGIYGVPLDGAIVLAAIEASRQHAQCILKQFRAGATDQAAA</sequence>
<dbReference type="InterPro" id="IPR041657">
    <property type="entry name" value="HTH_17"/>
</dbReference>
<dbReference type="AlphaFoldDB" id="A0A0P9DFH9"/>
<accession>A0A0P9DFH9</accession>
<evidence type="ECO:0000313" key="3">
    <source>
        <dbReference type="Proteomes" id="UP000050509"/>
    </source>
</evidence>